<name>A0A2S6C5E5_9PEZI</name>
<feature type="domain" description="PH" evidence="2">
    <location>
        <begin position="156"/>
        <end position="295"/>
    </location>
</feature>
<accession>A0A2S6C5E5</accession>
<dbReference type="PANTHER" id="PTHR24114:SF2">
    <property type="entry name" value="F-BOX DOMAIN-CONTAINING PROTEIN-RELATED"/>
    <property type="match status" value="1"/>
</dbReference>
<dbReference type="STRING" id="357750.A0A2S6C5E5"/>
<organism evidence="3 4">
    <name type="scientific">Cercospora berteroae</name>
    <dbReference type="NCBI Taxonomy" id="357750"/>
    <lineage>
        <taxon>Eukaryota</taxon>
        <taxon>Fungi</taxon>
        <taxon>Dikarya</taxon>
        <taxon>Ascomycota</taxon>
        <taxon>Pezizomycotina</taxon>
        <taxon>Dothideomycetes</taxon>
        <taxon>Dothideomycetidae</taxon>
        <taxon>Mycosphaerellales</taxon>
        <taxon>Mycosphaerellaceae</taxon>
        <taxon>Cercospora</taxon>
    </lineage>
</organism>
<comment type="caution">
    <text evidence="3">The sequence shown here is derived from an EMBL/GenBank/DDBJ whole genome shotgun (WGS) entry which is preliminary data.</text>
</comment>
<dbReference type="OrthoDB" id="120976at2759"/>
<dbReference type="SMART" id="SM00368">
    <property type="entry name" value="LRR_RI"/>
    <property type="match status" value="5"/>
</dbReference>
<dbReference type="Gene3D" id="3.80.10.10">
    <property type="entry name" value="Ribonuclease Inhibitor"/>
    <property type="match status" value="1"/>
</dbReference>
<dbReference type="InterPro" id="IPR057334">
    <property type="entry name" value="PH_2nd_LRR"/>
</dbReference>
<dbReference type="InterPro" id="IPR032675">
    <property type="entry name" value="LRR_dom_sf"/>
</dbReference>
<proteinExistence type="predicted"/>
<feature type="compositionally biased region" description="Basic and acidic residues" evidence="1">
    <location>
        <begin position="27"/>
        <end position="39"/>
    </location>
</feature>
<evidence type="ECO:0000313" key="4">
    <source>
        <dbReference type="Proteomes" id="UP000237631"/>
    </source>
</evidence>
<feature type="compositionally biased region" description="Polar residues" evidence="1">
    <location>
        <begin position="71"/>
        <end position="85"/>
    </location>
</feature>
<feature type="compositionally biased region" description="Low complexity" evidence="1">
    <location>
        <begin position="1092"/>
        <end position="1117"/>
    </location>
</feature>
<protein>
    <recommendedName>
        <fullName evidence="2">PH domain-containing protein</fullName>
    </recommendedName>
</protein>
<gene>
    <name evidence="3" type="ORF">CBER1_06100</name>
</gene>
<feature type="region of interest" description="Disordered" evidence="1">
    <location>
        <begin position="1196"/>
        <end position="1237"/>
    </location>
</feature>
<keyword evidence="4" id="KW-1185">Reference proteome</keyword>
<feature type="region of interest" description="Disordered" evidence="1">
    <location>
        <begin position="1031"/>
        <end position="1066"/>
    </location>
</feature>
<dbReference type="SUPFAM" id="SSF52047">
    <property type="entry name" value="RNI-like"/>
    <property type="match status" value="1"/>
</dbReference>
<sequence length="1304" mass="142864">MSAAARDGRESSKRRSILSLAGLRSSADLHDDGGRDVKKPKTLSKKPKHARGPSQLGHLNYSVVADEDRTNTPLSDQWRSQSRRPSITMRASKRPPSVFESLKTSLTRGSTEDLSSFAQNYTSAEPPSTTSSKAPSLVFDHSLDSIGNASPGASKHVLLHGEVQTSAGMFRKKKEYLVLTEYAILRYKTQAKAAEHFRTIPSGSNRSPMQKHASMPSAGSHSDLQSMSDSSGDKDGRVLLRQIVATHKLDDGKPYFALEVAYLDEDSGSASVMTLQFAHPEERDGWLVRIRSVASELRSRESTLISPRSLEHAARIVEREHDYDPTNCAIYKVVQRQPAVKSGSKSSSDDLTKVSSTVCFLGIGVHKVHLIALAKPPTRTASPLVAPNHSQASFGILTLIGVKVSSDDDTFELVFRQPMQKPRVLCLASASSFEIAARLHWSENFLRPECGYRLFRFKVPVEVDDLLLPPAAADVEEHNCLDRTLIAYCVAYGVNPSNIRYTINYSCEDAPRFELLAPADLRRPSYGPLELLAIMRAVRYNETFGSISFAGIHLDSLNGLHDNYGNEHVCTRTKRGTPIRLSADELSRSSLLVQEVRAIAATSKKLRRMDFSGCVTVKHAATTPTTEDTPRHRDIGSGVVEALFPLCKHQTTNVDWICLNGIELSETDQDYLVGAAVDKSCHFRAIELKRCGLNDRSLGLILDALRAQENTLESLEIAGNSARLSPSAFDSQLGMFAFIRKLNLSNVSRTSGNEAFIQAETLLMWRLQELRLTGTTLNANTIDAISTYLAHPQSASLHELYLDNTYLTGGDVATLLHSMSWENAAPRDMHLDISQCVVSKGLEKVTQAISNNLTPSHLSMRSIEYKEESQFRKILKALTVNKSIRCLDISQTGLPGDASDDTCAAIAKLLAKNETIIELDVSGDDSRLATSKFGPGINEALKGLKDNTSLQIFKVEKQKLGIRGASTLAEVLRLNRTLLELHCDNNEIPLHGLTDLVNALTDNTVLVFLPAMNDGRAAAFKAAEATMRTMSELDPPRTSLSSGKAPVAHSSPVKKGLASMRKTTSRAASNYTPSFPALASYGRSSPLHETRNLSPLSLNLPPSKKASYSPSGSSHSHAASFTIQDVQTTHRLLTEQWDRQCYRLEQYLHRNWCLLNNVPVKMEIEDEKFERPGSVGSIGKMLEQVKIDTTPKADLDTGRVGYFDSPQDEHSTEPIDFPTPRQQPHAASRSGAPQISPIDESKHGISFRHFMLDGAGAGSPPTSSNVNLNPGRGSAESQSRSMGNDVRTLRIDTAVGNDGGRTPT</sequence>
<dbReference type="PROSITE" id="PS50003">
    <property type="entry name" value="PH_DOMAIN"/>
    <property type="match status" value="1"/>
</dbReference>
<dbReference type="EMBL" id="PNEN01000552">
    <property type="protein sequence ID" value="PPJ54933.1"/>
    <property type="molecule type" value="Genomic_DNA"/>
</dbReference>
<reference evidence="4" key="1">
    <citation type="journal article" date="2017" name="bioRxiv">
        <title>Conservation of a gene cluster reveals novel cercosporin biosynthetic mechanisms and extends production to the genus Colletotrichum.</title>
        <authorList>
            <person name="de Jonge R."/>
            <person name="Ebert M.K."/>
            <person name="Huitt-Roehl C.R."/>
            <person name="Pal P."/>
            <person name="Suttle J.C."/>
            <person name="Spanner R.E."/>
            <person name="Neubauer J.D."/>
            <person name="Jurick W.M.II."/>
            <person name="Stott K.A."/>
            <person name="Secor G.A."/>
            <person name="Thomma B.P.H.J."/>
            <person name="Van de Peer Y."/>
            <person name="Townsend C.A."/>
            <person name="Bolton M.D."/>
        </authorList>
    </citation>
    <scope>NUCLEOTIDE SEQUENCE [LARGE SCALE GENOMIC DNA]</scope>
    <source>
        <strain evidence="4">CBS538.71</strain>
    </source>
</reference>
<feature type="region of interest" description="Disordered" evidence="1">
    <location>
        <begin position="1090"/>
        <end position="1117"/>
    </location>
</feature>
<evidence type="ECO:0000313" key="3">
    <source>
        <dbReference type="EMBL" id="PPJ54933.1"/>
    </source>
</evidence>
<evidence type="ECO:0000256" key="1">
    <source>
        <dbReference type="SAM" id="MobiDB-lite"/>
    </source>
</evidence>
<feature type="compositionally biased region" description="Low complexity" evidence="1">
    <location>
        <begin position="220"/>
        <end position="230"/>
    </location>
</feature>
<feature type="region of interest" description="Disordered" evidence="1">
    <location>
        <begin position="24"/>
        <end position="98"/>
    </location>
</feature>
<feature type="region of interest" description="Disordered" evidence="1">
    <location>
        <begin position="1251"/>
        <end position="1304"/>
    </location>
</feature>
<dbReference type="PANTHER" id="PTHR24114">
    <property type="entry name" value="LEUCINE RICH REPEAT FAMILY PROTEIN"/>
    <property type="match status" value="1"/>
</dbReference>
<evidence type="ECO:0000259" key="2">
    <source>
        <dbReference type="PROSITE" id="PS50003"/>
    </source>
</evidence>
<dbReference type="SMART" id="SM00233">
    <property type="entry name" value="PH"/>
    <property type="match status" value="1"/>
</dbReference>
<dbReference type="Pfam" id="PF25353">
    <property type="entry name" value="PH_2nd_LRR"/>
    <property type="match status" value="1"/>
</dbReference>
<dbReference type="Proteomes" id="UP000237631">
    <property type="component" value="Unassembled WGS sequence"/>
</dbReference>
<feature type="compositionally biased region" description="Basic residues" evidence="1">
    <location>
        <begin position="40"/>
        <end position="51"/>
    </location>
</feature>
<feature type="region of interest" description="Disordered" evidence="1">
    <location>
        <begin position="199"/>
        <end position="232"/>
    </location>
</feature>
<dbReference type="InterPro" id="IPR001849">
    <property type="entry name" value="PH_domain"/>
</dbReference>
<dbReference type="InterPro" id="IPR052394">
    <property type="entry name" value="LRR-containing"/>
</dbReference>